<evidence type="ECO:0000313" key="1">
    <source>
        <dbReference type="EMBL" id="KAL0939551.1"/>
    </source>
</evidence>
<comment type="caution">
    <text evidence="1">The sequence shown here is derived from an EMBL/GenBank/DDBJ whole genome shotgun (WGS) entry which is preliminary data.</text>
</comment>
<name>A0ACC3Z620_COLTU</name>
<gene>
    <name evidence="1" type="ORF">CTRU02_206161</name>
</gene>
<accession>A0ACC3Z620</accession>
<sequence length="75" mass="8374">MWNSLDPRPSRCDLVVGRQIGFLGGAITGSDVSTWSVNKTSMPPHFVSLETTYPCHNTMLLSLPLEEGEKRNRQL</sequence>
<evidence type="ECO:0000313" key="2">
    <source>
        <dbReference type="Proteomes" id="UP000805649"/>
    </source>
</evidence>
<protein>
    <submittedName>
        <fullName evidence="1">Uncharacterized protein</fullName>
    </submittedName>
</protein>
<proteinExistence type="predicted"/>
<dbReference type="Proteomes" id="UP000805649">
    <property type="component" value="Unassembled WGS sequence"/>
</dbReference>
<dbReference type="EMBL" id="VUJX02000003">
    <property type="protein sequence ID" value="KAL0939551.1"/>
    <property type="molecule type" value="Genomic_DNA"/>
</dbReference>
<organism evidence="1 2">
    <name type="scientific">Colletotrichum truncatum</name>
    <name type="common">Anthracnose fungus</name>
    <name type="synonym">Colletotrichum capsici</name>
    <dbReference type="NCBI Taxonomy" id="5467"/>
    <lineage>
        <taxon>Eukaryota</taxon>
        <taxon>Fungi</taxon>
        <taxon>Dikarya</taxon>
        <taxon>Ascomycota</taxon>
        <taxon>Pezizomycotina</taxon>
        <taxon>Sordariomycetes</taxon>
        <taxon>Hypocreomycetidae</taxon>
        <taxon>Glomerellales</taxon>
        <taxon>Glomerellaceae</taxon>
        <taxon>Colletotrichum</taxon>
        <taxon>Colletotrichum truncatum species complex</taxon>
    </lineage>
</organism>
<reference evidence="1 2" key="1">
    <citation type="journal article" date="2020" name="Phytopathology">
        <title>Genome Sequence Resources of Colletotrichum truncatum, C. plurivorum, C. musicola, and C. sojae: Four Species Pathogenic to Soybean (Glycine max).</title>
        <authorList>
            <person name="Rogerio F."/>
            <person name="Boufleur T.R."/>
            <person name="Ciampi-Guillardi M."/>
            <person name="Sukno S.A."/>
            <person name="Thon M.R."/>
            <person name="Massola Junior N.S."/>
            <person name="Baroncelli R."/>
        </authorList>
    </citation>
    <scope>NUCLEOTIDE SEQUENCE [LARGE SCALE GENOMIC DNA]</scope>
    <source>
        <strain evidence="1 2">CMES1059</strain>
    </source>
</reference>
<keyword evidence="2" id="KW-1185">Reference proteome</keyword>